<gene>
    <name evidence="2" type="ORF">A7U60_g1122</name>
</gene>
<feature type="region of interest" description="Disordered" evidence="1">
    <location>
        <begin position="88"/>
        <end position="137"/>
    </location>
</feature>
<dbReference type="Proteomes" id="UP000757232">
    <property type="component" value="Unassembled WGS sequence"/>
</dbReference>
<protein>
    <submittedName>
        <fullName evidence="2">Uncharacterized protein</fullName>
    </submittedName>
</protein>
<feature type="compositionally biased region" description="Low complexity" evidence="1">
    <location>
        <begin position="125"/>
        <end position="134"/>
    </location>
</feature>
<evidence type="ECO:0000313" key="2">
    <source>
        <dbReference type="EMBL" id="OCB91623.1"/>
    </source>
</evidence>
<dbReference type="EMBL" id="LNZH02000077">
    <property type="protein sequence ID" value="OCB91623.1"/>
    <property type="molecule type" value="Genomic_DNA"/>
</dbReference>
<comment type="caution">
    <text evidence="2">The sequence shown here is derived from an EMBL/GenBank/DDBJ whole genome shotgun (WGS) entry which is preliminary data.</text>
</comment>
<keyword evidence="3" id="KW-1185">Reference proteome</keyword>
<evidence type="ECO:0000313" key="3">
    <source>
        <dbReference type="Proteomes" id="UP000757232"/>
    </source>
</evidence>
<sequence>MRSSAKFAKPSHSKWRDEVDELVSLEGSGPKDRVRFGSSSTSPAAYEKYGGVYDKRCQEVERSLEGALERGNLVQPTIVRPLFASLSSPPSFPPQIQSFPKRKTYGAQTPSYPSSKSARSTGWKTPSSRTTPSHRSCRAVSAREILGQAASLAATPGSMMTDVHTSTRCGANSRGMPFIYLTLLVFDREESNRSMSNLNKASIPEAIECRIDIDVKNGTNRTTVNSKISTDLGIG</sequence>
<organism evidence="2 3">
    <name type="scientific">Sanghuangporus baumii</name>
    <name type="common">Phellinus baumii</name>
    <dbReference type="NCBI Taxonomy" id="108892"/>
    <lineage>
        <taxon>Eukaryota</taxon>
        <taxon>Fungi</taxon>
        <taxon>Dikarya</taxon>
        <taxon>Basidiomycota</taxon>
        <taxon>Agaricomycotina</taxon>
        <taxon>Agaricomycetes</taxon>
        <taxon>Hymenochaetales</taxon>
        <taxon>Hymenochaetaceae</taxon>
        <taxon>Sanghuangporus</taxon>
    </lineage>
</organism>
<proteinExistence type="predicted"/>
<accession>A0A9Q5NBH8</accession>
<reference evidence="2" key="1">
    <citation type="submission" date="2016-06" db="EMBL/GenBank/DDBJ databases">
        <title>Draft Genome sequence of the fungus Inonotus baumii.</title>
        <authorList>
            <person name="Zhu H."/>
            <person name="Lin W."/>
        </authorList>
    </citation>
    <scope>NUCLEOTIDE SEQUENCE</scope>
    <source>
        <strain evidence="2">821</strain>
    </source>
</reference>
<feature type="compositionally biased region" description="Low complexity" evidence="1">
    <location>
        <begin position="88"/>
        <end position="99"/>
    </location>
</feature>
<feature type="compositionally biased region" description="Polar residues" evidence="1">
    <location>
        <begin position="106"/>
        <end position="124"/>
    </location>
</feature>
<evidence type="ECO:0000256" key="1">
    <source>
        <dbReference type="SAM" id="MobiDB-lite"/>
    </source>
</evidence>
<dbReference type="AlphaFoldDB" id="A0A9Q5NBH8"/>
<name>A0A9Q5NBH8_SANBA</name>